<protein>
    <submittedName>
        <fullName evidence="10">Response regulator transcription factor</fullName>
    </submittedName>
</protein>
<dbReference type="Pfam" id="PF00486">
    <property type="entry name" value="Trans_reg_C"/>
    <property type="match status" value="1"/>
</dbReference>
<dbReference type="Proteomes" id="UP000293347">
    <property type="component" value="Unassembled WGS sequence"/>
</dbReference>
<evidence type="ECO:0000256" key="1">
    <source>
        <dbReference type="ARBA" id="ARBA00022553"/>
    </source>
</evidence>
<dbReference type="InterPro" id="IPR011006">
    <property type="entry name" value="CheY-like_superfamily"/>
</dbReference>
<dbReference type="GO" id="GO:0032993">
    <property type="term" value="C:protein-DNA complex"/>
    <property type="evidence" value="ECO:0007669"/>
    <property type="project" value="TreeGrafter"/>
</dbReference>
<keyword evidence="11" id="KW-1185">Reference proteome</keyword>
<dbReference type="SMART" id="SM00862">
    <property type="entry name" value="Trans_reg_C"/>
    <property type="match status" value="1"/>
</dbReference>
<dbReference type="RefSeq" id="WP_131596340.1">
    <property type="nucleotide sequence ID" value="NZ_SJSL01000002.1"/>
</dbReference>
<evidence type="ECO:0000259" key="9">
    <source>
        <dbReference type="PROSITE" id="PS51755"/>
    </source>
</evidence>
<name>A0A4R0NL70_9SPHI</name>
<dbReference type="AlphaFoldDB" id="A0A4R0NL70"/>
<feature type="DNA-binding region" description="OmpR/PhoB-type" evidence="7">
    <location>
        <begin position="124"/>
        <end position="223"/>
    </location>
</feature>
<evidence type="ECO:0000256" key="2">
    <source>
        <dbReference type="ARBA" id="ARBA00023012"/>
    </source>
</evidence>
<dbReference type="PROSITE" id="PS51755">
    <property type="entry name" value="OMPR_PHOB"/>
    <property type="match status" value="1"/>
</dbReference>
<dbReference type="GO" id="GO:0006355">
    <property type="term" value="P:regulation of DNA-templated transcription"/>
    <property type="evidence" value="ECO:0007669"/>
    <property type="project" value="InterPro"/>
</dbReference>
<dbReference type="EMBL" id="SJSL01000002">
    <property type="protein sequence ID" value="TCD01540.1"/>
    <property type="molecule type" value="Genomic_DNA"/>
</dbReference>
<gene>
    <name evidence="10" type="ORF">EZ437_12450</name>
</gene>
<evidence type="ECO:0000313" key="10">
    <source>
        <dbReference type="EMBL" id="TCD01540.1"/>
    </source>
</evidence>
<dbReference type="CDD" id="cd00383">
    <property type="entry name" value="trans_reg_C"/>
    <property type="match status" value="1"/>
</dbReference>
<organism evidence="10 11">
    <name type="scientific">Pedobacter psychroterrae</name>
    <dbReference type="NCBI Taxonomy" id="2530453"/>
    <lineage>
        <taxon>Bacteria</taxon>
        <taxon>Pseudomonadati</taxon>
        <taxon>Bacteroidota</taxon>
        <taxon>Sphingobacteriia</taxon>
        <taxon>Sphingobacteriales</taxon>
        <taxon>Sphingobacteriaceae</taxon>
        <taxon>Pedobacter</taxon>
    </lineage>
</organism>
<keyword evidence="2" id="KW-0902">Two-component regulatory system</keyword>
<dbReference type="InterPro" id="IPR001867">
    <property type="entry name" value="OmpR/PhoB-type_DNA-bd"/>
</dbReference>
<dbReference type="SUPFAM" id="SSF52172">
    <property type="entry name" value="CheY-like"/>
    <property type="match status" value="1"/>
</dbReference>
<dbReference type="Gene3D" id="3.40.50.2300">
    <property type="match status" value="1"/>
</dbReference>
<dbReference type="InterPro" id="IPR039420">
    <property type="entry name" value="WalR-like"/>
</dbReference>
<dbReference type="GO" id="GO:0000156">
    <property type="term" value="F:phosphorelay response regulator activity"/>
    <property type="evidence" value="ECO:0007669"/>
    <property type="project" value="TreeGrafter"/>
</dbReference>
<dbReference type="OrthoDB" id="9790442at2"/>
<reference evidence="10 11" key="1">
    <citation type="submission" date="2019-02" db="EMBL/GenBank/DDBJ databases">
        <title>Pedobacter sp. RP-1-14 sp. nov., isolated from Arctic soil.</title>
        <authorList>
            <person name="Dahal R.H."/>
        </authorList>
    </citation>
    <scope>NUCLEOTIDE SEQUENCE [LARGE SCALE GENOMIC DNA]</scope>
    <source>
        <strain evidence="10 11">RP-1-14</strain>
    </source>
</reference>
<dbReference type="SMART" id="SM00448">
    <property type="entry name" value="REC"/>
    <property type="match status" value="1"/>
</dbReference>
<proteinExistence type="predicted"/>
<dbReference type="PANTHER" id="PTHR48111:SF22">
    <property type="entry name" value="REGULATOR OF RPOS"/>
    <property type="match status" value="1"/>
</dbReference>
<evidence type="ECO:0000256" key="7">
    <source>
        <dbReference type="PROSITE-ProRule" id="PRU01091"/>
    </source>
</evidence>
<evidence type="ECO:0000313" key="11">
    <source>
        <dbReference type="Proteomes" id="UP000293347"/>
    </source>
</evidence>
<dbReference type="Pfam" id="PF00072">
    <property type="entry name" value="Response_reg"/>
    <property type="match status" value="1"/>
</dbReference>
<dbReference type="InterPro" id="IPR036388">
    <property type="entry name" value="WH-like_DNA-bd_sf"/>
</dbReference>
<evidence type="ECO:0000256" key="3">
    <source>
        <dbReference type="ARBA" id="ARBA00023015"/>
    </source>
</evidence>
<dbReference type="InterPro" id="IPR016032">
    <property type="entry name" value="Sig_transdc_resp-reg_C-effctor"/>
</dbReference>
<keyword evidence="1 6" id="KW-0597">Phosphoprotein</keyword>
<sequence length="223" mass="25293">MKLLIIEDEESLSRSILQYLTAEGNICDIAATFDQASEKTGMYDYDCVLLDLGLPDGEGLELLRQMKKSKKPDGVLIISARDSIEQRVQGLSLGADDYLVKPFHLSELNARIMAIVRRRNFNGSDQLEFNEIEIDVNSKEVKILGVQVYLTKKEFDILLYFVTNKSKVISKSAAAVHIWGEDADMADSFDFIYTHIKNIRKKLTDAGCKDYFHSVYGIGYKFQ</sequence>
<dbReference type="GO" id="GO:0005829">
    <property type="term" value="C:cytosol"/>
    <property type="evidence" value="ECO:0007669"/>
    <property type="project" value="TreeGrafter"/>
</dbReference>
<dbReference type="Gene3D" id="1.10.10.10">
    <property type="entry name" value="Winged helix-like DNA-binding domain superfamily/Winged helix DNA-binding domain"/>
    <property type="match status" value="1"/>
</dbReference>
<dbReference type="InterPro" id="IPR001789">
    <property type="entry name" value="Sig_transdc_resp-reg_receiver"/>
</dbReference>
<dbReference type="PANTHER" id="PTHR48111">
    <property type="entry name" value="REGULATOR OF RPOS"/>
    <property type="match status" value="1"/>
</dbReference>
<evidence type="ECO:0000256" key="4">
    <source>
        <dbReference type="ARBA" id="ARBA00023125"/>
    </source>
</evidence>
<keyword evidence="5" id="KW-0804">Transcription</keyword>
<accession>A0A4R0NL70</accession>
<dbReference type="GO" id="GO:0000976">
    <property type="term" value="F:transcription cis-regulatory region binding"/>
    <property type="evidence" value="ECO:0007669"/>
    <property type="project" value="TreeGrafter"/>
</dbReference>
<comment type="caution">
    <text evidence="10">The sequence shown here is derived from an EMBL/GenBank/DDBJ whole genome shotgun (WGS) entry which is preliminary data.</text>
</comment>
<feature type="domain" description="Response regulatory" evidence="8">
    <location>
        <begin position="2"/>
        <end position="116"/>
    </location>
</feature>
<dbReference type="SUPFAM" id="SSF46894">
    <property type="entry name" value="C-terminal effector domain of the bipartite response regulators"/>
    <property type="match status" value="1"/>
</dbReference>
<dbReference type="PROSITE" id="PS50110">
    <property type="entry name" value="RESPONSE_REGULATORY"/>
    <property type="match status" value="1"/>
</dbReference>
<feature type="modified residue" description="4-aspartylphosphate" evidence="6">
    <location>
        <position position="51"/>
    </location>
</feature>
<evidence type="ECO:0000256" key="5">
    <source>
        <dbReference type="ARBA" id="ARBA00023163"/>
    </source>
</evidence>
<feature type="domain" description="OmpR/PhoB-type" evidence="9">
    <location>
        <begin position="124"/>
        <end position="223"/>
    </location>
</feature>
<evidence type="ECO:0000256" key="6">
    <source>
        <dbReference type="PROSITE-ProRule" id="PRU00169"/>
    </source>
</evidence>
<evidence type="ECO:0000259" key="8">
    <source>
        <dbReference type="PROSITE" id="PS50110"/>
    </source>
</evidence>
<keyword evidence="4 7" id="KW-0238">DNA-binding</keyword>
<keyword evidence="3" id="KW-0805">Transcription regulation</keyword>
<dbReference type="Gene3D" id="6.10.250.690">
    <property type="match status" value="1"/>
</dbReference>